<dbReference type="InterPro" id="IPR002347">
    <property type="entry name" value="SDR_fam"/>
</dbReference>
<comment type="similarity">
    <text evidence="1 3">Belongs to the short-chain dehydrogenases/reductases (SDR) family.</text>
</comment>
<dbReference type="PANTHER" id="PTHR44196:SF1">
    <property type="entry name" value="DEHYDROGENASE_REDUCTASE SDR FAMILY MEMBER 7B"/>
    <property type="match status" value="1"/>
</dbReference>
<evidence type="ECO:0000256" key="2">
    <source>
        <dbReference type="ARBA" id="ARBA00023002"/>
    </source>
</evidence>
<keyword evidence="2" id="KW-0560">Oxidoreductase</keyword>
<dbReference type="InterPro" id="IPR020904">
    <property type="entry name" value="Sc_DH/Rdtase_CS"/>
</dbReference>
<dbReference type="PRINTS" id="PR00081">
    <property type="entry name" value="GDHRDH"/>
</dbReference>
<dbReference type="EMBL" id="JAGIOH010000001">
    <property type="protein sequence ID" value="MBP2406521.1"/>
    <property type="molecule type" value="Genomic_DNA"/>
</dbReference>
<dbReference type="SUPFAM" id="SSF51735">
    <property type="entry name" value="NAD(P)-binding Rossmann-fold domains"/>
    <property type="match status" value="1"/>
</dbReference>
<evidence type="ECO:0000256" key="1">
    <source>
        <dbReference type="ARBA" id="ARBA00006484"/>
    </source>
</evidence>
<name>A0ABS4YCR9_9ACTN</name>
<gene>
    <name evidence="4" type="ORF">JO379_005990</name>
</gene>
<comment type="caution">
    <text evidence="4">The sequence shown here is derived from an EMBL/GenBank/DDBJ whole genome shotgun (WGS) entry which is preliminary data.</text>
</comment>
<protein>
    <submittedName>
        <fullName evidence="4">NAD(P)-dependent dehydrogenase (Short-subunit alcohol dehydrogenase family)</fullName>
    </submittedName>
</protein>
<dbReference type="Pfam" id="PF00106">
    <property type="entry name" value="adh_short"/>
    <property type="match status" value="1"/>
</dbReference>
<dbReference type="InterPro" id="IPR036291">
    <property type="entry name" value="NAD(P)-bd_dom_sf"/>
</dbReference>
<dbReference type="PROSITE" id="PS00061">
    <property type="entry name" value="ADH_SHORT"/>
    <property type="match status" value="1"/>
</dbReference>
<reference evidence="4 5" key="1">
    <citation type="submission" date="2021-03" db="EMBL/GenBank/DDBJ databases">
        <title>Sequencing the genomes of 1000 actinobacteria strains.</title>
        <authorList>
            <person name="Klenk H.-P."/>
        </authorList>
    </citation>
    <scope>NUCLEOTIDE SEQUENCE [LARGE SCALE GENOMIC DNA]</scope>
    <source>
        <strain evidence="4 5">DSM 41480</strain>
    </source>
</reference>
<evidence type="ECO:0000313" key="5">
    <source>
        <dbReference type="Proteomes" id="UP001519291"/>
    </source>
</evidence>
<organism evidence="4 5">
    <name type="scientific">Streptomyces syringium</name>
    <dbReference type="NCBI Taxonomy" id="76729"/>
    <lineage>
        <taxon>Bacteria</taxon>
        <taxon>Bacillati</taxon>
        <taxon>Actinomycetota</taxon>
        <taxon>Actinomycetes</taxon>
        <taxon>Kitasatosporales</taxon>
        <taxon>Streptomycetaceae</taxon>
        <taxon>Streptomyces</taxon>
    </lineage>
</organism>
<sequence length="288" mass="30975">MHSVVVTGASSGIGRATAVELACRGYDVLGTVRSADKAEDLIAAADSHGAPMRTVLLDVADPDSCEEAFAHIGRLTGGGPWAVVNNAGTELMGAVEDIAEEEARYLLEVNLLGPFRLCRLALPAMRRRGSGRIVNVTSHAGLVASPFNGWYAASKHALEALSDSLRMESARYGVSVSVVEPGFHETPMVPDAQRRLARLAADGTSPFQDAYASTSRYLERLRPFRPAEDAARVVCRAVTARRPRARYLTGRESFLTRINPFVPQPLSDAFLRRATGLRGTVPCGDVSR</sequence>
<keyword evidence="5" id="KW-1185">Reference proteome</keyword>
<dbReference type="Proteomes" id="UP001519291">
    <property type="component" value="Unassembled WGS sequence"/>
</dbReference>
<dbReference type="RefSeq" id="WP_209517891.1">
    <property type="nucleotide sequence ID" value="NZ_JAGIOH010000001.1"/>
</dbReference>
<evidence type="ECO:0000256" key="3">
    <source>
        <dbReference type="RuleBase" id="RU000363"/>
    </source>
</evidence>
<proteinExistence type="inferred from homology"/>
<dbReference type="GeneID" id="91572834"/>
<dbReference type="Gene3D" id="3.40.50.720">
    <property type="entry name" value="NAD(P)-binding Rossmann-like Domain"/>
    <property type="match status" value="1"/>
</dbReference>
<dbReference type="PRINTS" id="PR00080">
    <property type="entry name" value="SDRFAMILY"/>
</dbReference>
<dbReference type="CDD" id="cd05374">
    <property type="entry name" value="17beta-HSD-like_SDR_c"/>
    <property type="match status" value="1"/>
</dbReference>
<accession>A0ABS4YCR9</accession>
<dbReference type="PANTHER" id="PTHR44196">
    <property type="entry name" value="DEHYDROGENASE/REDUCTASE SDR FAMILY MEMBER 7B"/>
    <property type="match status" value="1"/>
</dbReference>
<evidence type="ECO:0000313" key="4">
    <source>
        <dbReference type="EMBL" id="MBP2406521.1"/>
    </source>
</evidence>